<keyword evidence="13" id="KW-0511">Multifunctional enzyme</keyword>
<dbReference type="InterPro" id="IPR010401">
    <property type="entry name" value="AGL/Gdb1"/>
</dbReference>
<evidence type="ECO:0000256" key="6">
    <source>
        <dbReference type="ARBA" id="ARBA00012778"/>
    </source>
</evidence>
<dbReference type="PANTHER" id="PTHR10569:SF2">
    <property type="entry name" value="GLYCOGEN DEBRANCHING ENZYME"/>
    <property type="match status" value="1"/>
</dbReference>
<evidence type="ECO:0000313" key="21">
    <source>
        <dbReference type="EMBL" id="KAJ1915106.1"/>
    </source>
</evidence>
<comment type="caution">
    <text evidence="21">The sequence shown here is derived from an EMBL/GenBank/DDBJ whole genome shotgun (WGS) entry which is preliminary data.</text>
</comment>
<evidence type="ECO:0000313" key="22">
    <source>
        <dbReference type="Proteomes" id="UP001150569"/>
    </source>
</evidence>
<evidence type="ECO:0000256" key="14">
    <source>
        <dbReference type="ARBA" id="ARBA00023295"/>
    </source>
</evidence>
<keyword evidence="11" id="KW-0378">Hydrolase</keyword>
<evidence type="ECO:0000256" key="2">
    <source>
        <dbReference type="ARBA" id="ARBA00000927"/>
    </source>
</evidence>
<keyword evidence="14" id="KW-0326">Glycosidase</keyword>
<evidence type="ECO:0000256" key="16">
    <source>
        <dbReference type="ARBA" id="ARBA00031477"/>
    </source>
</evidence>
<dbReference type="PANTHER" id="PTHR10569">
    <property type="entry name" value="GLYCOGEN DEBRANCHING ENZYME"/>
    <property type="match status" value="1"/>
</dbReference>
<gene>
    <name evidence="21" type="primary">GDB1_2</name>
    <name evidence="21" type="ORF">IWQ60_008559</name>
</gene>
<comment type="catalytic activity">
    <reaction evidence="2">
        <text>Hydrolysis of (1-&gt;6)-alpha-D-glucosidic branch linkages in glycogen phosphorylase limit dextrin.</text>
        <dbReference type="EC" id="3.2.1.33"/>
    </reaction>
</comment>
<evidence type="ECO:0000259" key="19">
    <source>
        <dbReference type="Pfam" id="PF14701"/>
    </source>
</evidence>
<dbReference type="GO" id="GO:0004135">
    <property type="term" value="F:amylo-alpha-1,6-glucosidase activity"/>
    <property type="evidence" value="ECO:0007669"/>
    <property type="project" value="UniProtKB-EC"/>
</dbReference>
<evidence type="ECO:0000256" key="11">
    <source>
        <dbReference type="ARBA" id="ARBA00022801"/>
    </source>
</evidence>
<accession>A0A9W8DMS4</accession>
<keyword evidence="9" id="KW-0328">Glycosyltransferase</keyword>
<dbReference type="InterPro" id="IPR032790">
    <property type="entry name" value="GDE_C"/>
</dbReference>
<evidence type="ECO:0000256" key="7">
    <source>
        <dbReference type="ARBA" id="ARBA00020723"/>
    </source>
</evidence>
<dbReference type="EC" id="2.4.1.25" evidence="5"/>
<dbReference type="InterPro" id="IPR032788">
    <property type="entry name" value="AGL_central"/>
</dbReference>
<dbReference type="Pfam" id="PF06202">
    <property type="entry name" value="GDE_C"/>
    <property type="match status" value="1"/>
</dbReference>
<dbReference type="InterPro" id="IPR032792">
    <property type="entry name" value="AGL_glucanoTrfase"/>
</dbReference>
<dbReference type="FunFam" id="1.50.10.10:FF:000039">
    <property type="entry name" value="Glycogen debranching enzyme Gdb1, putative"/>
    <property type="match status" value="1"/>
</dbReference>
<dbReference type="InterPro" id="IPR008928">
    <property type="entry name" value="6-hairpin_glycosidase_sf"/>
</dbReference>
<dbReference type="EC" id="3.2.1.33" evidence="6"/>
<dbReference type="Gene3D" id="1.50.10.10">
    <property type="match status" value="1"/>
</dbReference>
<reference evidence="21" key="1">
    <citation type="submission" date="2022-07" db="EMBL/GenBank/DDBJ databases">
        <title>Phylogenomic reconstructions and comparative analyses of Kickxellomycotina fungi.</title>
        <authorList>
            <person name="Reynolds N.K."/>
            <person name="Stajich J.E."/>
            <person name="Barry K."/>
            <person name="Grigoriev I.V."/>
            <person name="Crous P."/>
            <person name="Smith M.E."/>
        </authorList>
    </citation>
    <scope>NUCLEOTIDE SEQUENCE</scope>
    <source>
        <strain evidence="21">RSA 861</strain>
    </source>
</reference>
<comment type="function">
    <text evidence="3">Multifunctional enzyme acting as 1,4-alpha-D-glucan:1,4-alpha-D-glucan 4-alpha-D-glycosyltransferase and amylo-1,6-glucosidase in glycogen degradation.</text>
</comment>
<sequence>MAPPLTVYALQLLENGEAGKVFYRLPAPQPNYGLRFQITAGSEAANAPVLHTNYPLDGSAFSRSKFHSRPFSVGTSSELICELLISTAGPYSYYVEYQNDSGEGPTSRTPLAYFLVDPHLEIRTKPTSRGLTREAEPVPAQSLPLDGIVMQTMVPKWMGPLHDWHQHLAASAELGYNVLHFVPPQQRGSSNSPYSIYDQLALSDDLFTPQDRVRSEDDKFERLRDLLLTSETELGMLSLADMVWNHTANNSDWLQDHPEAAYNLHNSPHLSAAFELDEAIMQLSGSLAEYDAPTQIHTEAELDALLAVVKDHAVQPAKLWEFYAVDVVGVLEATRFALEAHPDVPNKHDGKALRALPLAEKAQRLYEVAFADRPAGVRREATDCDTSEVLSFMKALCGSLRDIEHVLQHAEQLLNEYNVPRYDLYDTHVASALQSIRNTVKYERLDSNGPRRGPITASNPIVPSYFTRLPNNARTAKHPPGSRFLANNGWVWNGNALVNFAEAPSTAYIERAVIVWSDCVKLRYGTRPEDNPWLWAHMREYTETMARLFHGFRIDNCHSTPIELAEYLLDCARAVRPNLYVLAELFTGSEEVDRLFVSRLGINSLVREALQPGDSFELSRQVHRAGGKAIGTLDTDCLATEGHFRGGPDADAMPCRTVPLTGSLPHAMFTDCTHDNPTPTQKRTSEDALPTAAIVALTCSAAASVKGYDELYPKLLELPSEHRTYQVIPDPVATGLGRAKRPLQQLHTKLAVEGYSEVHVHHENEYVMVHRQHPVSREGYLVIAHCAFPGSSETSPLAPVKLRQTTVDPVLSMRLHVHGDRYQDSPDVLTGLPSDLVDLDPPHLHSGHDDQGTYTELTLPGGFGPGSILLVKTNIPDIDTTLDEEIRSGANAAVADLDLLALNAVLYRCDAEERDICASNGVYNVPNYGALPYCGLQGWMSILKRVIRFNDLGHPICDHLRAGTWALDYIVNRLEPYQADYPALASLADWFRTRFDRIRRVPNFLRPKYFALVVHTAYEASVHRALGLMAPFVVKGDPFVQRLALCAVQLYSGVRSTGLHPTRLDPALAAGLPHFATAHMRCWGRDVFISLPGLLLTTGHYDAARAHILAFASSVRHGLIPNLLDANRKPRYNARDAAWWFLQAVQTYCHKAPEGTALLRAKVTRRFPRTDEYVEPDSPEAYAEEATLAEIVHEILTRHANGIHFREWNAGPNLDHAMREEGFQIDIDTDWTTGFVQGGNDFNCGTWMDKMGDSAKAGILGLPATPRNGAPVEITGLLKSTLRWLRELAGTEDFPFRGVEVAGADGKAARTVTFQAWDDLVQKSFEKYYYVPAEDDDKTVVVEPHPKLINRRGIYKDTVGSSKRFGDYQLRPNYCVAMAVAPELFSAAHARTALDQVRTHLLGPLGLKTLDPADWAYRGNYDNSNDSADATVAHGINYHQGPEWVWVIGFFLQSWLRFARPDADGRSPGKAPLPNGLVHQFHQILLEHKTTIASTPFAGLPELTNAHGAFCAGSCPTQAWSAATILTFLEDLAATKA</sequence>
<comment type="similarity">
    <text evidence="15">Belongs to the glycogen debranching enzyme family.</text>
</comment>
<evidence type="ECO:0000256" key="13">
    <source>
        <dbReference type="ARBA" id="ARBA00023268"/>
    </source>
</evidence>
<evidence type="ECO:0000259" key="20">
    <source>
        <dbReference type="Pfam" id="PF14702"/>
    </source>
</evidence>
<comment type="catalytic activity">
    <reaction evidence="1">
        <text>Transfers a segment of a (1-&gt;4)-alpha-D-glucan to a new position in an acceptor, which may be glucose or a (1-&gt;4)-alpha-D-glucan.</text>
        <dbReference type="EC" id="2.4.1.25"/>
    </reaction>
</comment>
<evidence type="ECO:0000256" key="5">
    <source>
        <dbReference type="ARBA" id="ARBA00012560"/>
    </source>
</evidence>
<dbReference type="Pfam" id="PF14701">
    <property type="entry name" value="hDGE_amylase"/>
    <property type="match status" value="1"/>
</dbReference>
<dbReference type="SUPFAM" id="SSF51445">
    <property type="entry name" value="(Trans)glycosidases"/>
    <property type="match status" value="1"/>
</dbReference>
<dbReference type="InterPro" id="IPR017853">
    <property type="entry name" value="GH"/>
</dbReference>
<feature type="domain" description="Glycogen debranching enzyme glucanotransferase" evidence="19">
    <location>
        <begin position="142"/>
        <end position="580"/>
    </location>
</feature>
<evidence type="ECO:0000256" key="10">
    <source>
        <dbReference type="ARBA" id="ARBA00022679"/>
    </source>
</evidence>
<dbReference type="GO" id="GO:0004134">
    <property type="term" value="F:4-alpha-glucanotransferase activity"/>
    <property type="evidence" value="ECO:0007669"/>
    <property type="project" value="UniProtKB-EC"/>
</dbReference>
<organism evidence="21 22">
    <name type="scientific">Tieghemiomyces parasiticus</name>
    <dbReference type="NCBI Taxonomy" id="78921"/>
    <lineage>
        <taxon>Eukaryota</taxon>
        <taxon>Fungi</taxon>
        <taxon>Fungi incertae sedis</taxon>
        <taxon>Zoopagomycota</taxon>
        <taxon>Kickxellomycotina</taxon>
        <taxon>Dimargaritomycetes</taxon>
        <taxon>Dimargaritales</taxon>
        <taxon>Dimargaritaceae</taxon>
        <taxon>Tieghemiomyces</taxon>
    </lineage>
</organism>
<dbReference type="InterPro" id="IPR029436">
    <property type="entry name" value="AGL_euk_N"/>
</dbReference>
<dbReference type="EMBL" id="JANBPT010000648">
    <property type="protein sequence ID" value="KAJ1915106.1"/>
    <property type="molecule type" value="Genomic_DNA"/>
</dbReference>
<evidence type="ECO:0000256" key="1">
    <source>
        <dbReference type="ARBA" id="ARBA00000439"/>
    </source>
</evidence>
<dbReference type="GO" id="GO:0005978">
    <property type="term" value="P:glycogen biosynthetic process"/>
    <property type="evidence" value="ECO:0007669"/>
    <property type="project" value="UniProtKB-KW"/>
</dbReference>
<feature type="domain" description="Glycogen debranching enzyme C-terminal" evidence="17">
    <location>
        <begin position="1064"/>
        <end position="1526"/>
    </location>
</feature>
<proteinExistence type="inferred from homology"/>
<evidence type="ECO:0000259" key="18">
    <source>
        <dbReference type="Pfam" id="PF14699"/>
    </source>
</evidence>
<keyword evidence="10" id="KW-0808">Transferase</keyword>
<dbReference type="InterPro" id="IPR012341">
    <property type="entry name" value="6hp_glycosidase-like_sf"/>
</dbReference>
<dbReference type="GO" id="GO:0005980">
    <property type="term" value="P:glycogen catabolic process"/>
    <property type="evidence" value="ECO:0007669"/>
    <property type="project" value="InterPro"/>
</dbReference>
<evidence type="ECO:0000256" key="15">
    <source>
        <dbReference type="ARBA" id="ARBA00025780"/>
    </source>
</evidence>
<feature type="domain" description="Glycogen debranching enzyme central" evidence="20">
    <location>
        <begin position="735"/>
        <end position="974"/>
    </location>
</feature>
<dbReference type="Pfam" id="PF14699">
    <property type="entry name" value="hGDE_N"/>
    <property type="match status" value="1"/>
</dbReference>
<comment type="subcellular location">
    <subcellularLocation>
        <location evidence="4">Cytoplasm</location>
    </subcellularLocation>
</comment>
<keyword evidence="8" id="KW-0963">Cytoplasm</keyword>
<evidence type="ECO:0000256" key="9">
    <source>
        <dbReference type="ARBA" id="ARBA00022676"/>
    </source>
</evidence>
<dbReference type="GO" id="GO:0005737">
    <property type="term" value="C:cytoplasm"/>
    <property type="evidence" value="ECO:0007669"/>
    <property type="project" value="UniProtKB-SubCell"/>
</dbReference>
<evidence type="ECO:0000256" key="12">
    <source>
        <dbReference type="ARBA" id="ARBA00023056"/>
    </source>
</evidence>
<dbReference type="Proteomes" id="UP001150569">
    <property type="component" value="Unassembled WGS sequence"/>
</dbReference>
<dbReference type="CDD" id="cd11327">
    <property type="entry name" value="AmyAc_Glg_debranch_2"/>
    <property type="match status" value="1"/>
</dbReference>
<evidence type="ECO:0000256" key="4">
    <source>
        <dbReference type="ARBA" id="ARBA00004496"/>
    </source>
</evidence>
<dbReference type="Pfam" id="PF14702">
    <property type="entry name" value="hGDE_central"/>
    <property type="match status" value="1"/>
</dbReference>
<protein>
    <recommendedName>
        <fullName evidence="7">Glycogen debranching enzyme</fullName>
        <ecNumber evidence="5">2.4.1.25</ecNumber>
        <ecNumber evidence="6">3.2.1.33</ecNumber>
    </recommendedName>
    <alternativeName>
        <fullName evidence="16">Glycogen debrancher</fullName>
    </alternativeName>
</protein>
<feature type="domain" description="Eukaryotic glycogen debranching enzyme N-terminal" evidence="18">
    <location>
        <begin position="34"/>
        <end position="122"/>
    </location>
</feature>
<dbReference type="Gene3D" id="3.20.20.80">
    <property type="entry name" value="Glycosidases"/>
    <property type="match status" value="2"/>
</dbReference>
<keyword evidence="12" id="KW-0320">Glycogen biosynthesis</keyword>
<dbReference type="OrthoDB" id="10248904at2759"/>
<evidence type="ECO:0000256" key="3">
    <source>
        <dbReference type="ARBA" id="ARBA00003530"/>
    </source>
</evidence>
<evidence type="ECO:0000259" key="17">
    <source>
        <dbReference type="Pfam" id="PF06202"/>
    </source>
</evidence>
<dbReference type="SUPFAM" id="SSF48208">
    <property type="entry name" value="Six-hairpin glycosidases"/>
    <property type="match status" value="1"/>
</dbReference>
<evidence type="ECO:0000256" key="8">
    <source>
        <dbReference type="ARBA" id="ARBA00022490"/>
    </source>
</evidence>
<keyword evidence="22" id="KW-1185">Reference proteome</keyword>
<name>A0A9W8DMS4_9FUNG</name>